<dbReference type="EMBL" id="PGUY01000039">
    <property type="protein sequence ID" value="PLT29467.1"/>
    <property type="molecule type" value="Genomic_DNA"/>
</dbReference>
<evidence type="ECO:0000313" key="1">
    <source>
        <dbReference type="EMBL" id="PLT29467.1"/>
    </source>
</evidence>
<gene>
    <name evidence="1" type="ORF">CUU66_12845</name>
</gene>
<name>A0A2N5M533_9BACI</name>
<comment type="caution">
    <text evidence="1">The sequence shown here is derived from an EMBL/GenBank/DDBJ whole genome shotgun (WGS) entry which is preliminary data.</text>
</comment>
<reference evidence="1 2" key="1">
    <citation type="submission" date="2017-11" db="EMBL/GenBank/DDBJ databases">
        <title>Comparitive Functional Genomics of Dry Heat Resistant strains isolated from the Viking Spacecraft.</title>
        <authorList>
            <person name="Seuylemezian A."/>
            <person name="Cooper K."/>
            <person name="Vaishampayan P."/>
        </authorList>
    </citation>
    <scope>NUCLEOTIDE SEQUENCE [LARGE SCALE GENOMIC DNA]</scope>
    <source>
        <strain evidence="1 2">V1-29</strain>
    </source>
</reference>
<dbReference type="Proteomes" id="UP000234748">
    <property type="component" value="Unassembled WGS sequence"/>
</dbReference>
<proteinExistence type="predicted"/>
<evidence type="ECO:0000313" key="2">
    <source>
        <dbReference type="Proteomes" id="UP000234748"/>
    </source>
</evidence>
<accession>A0A2N5M533</accession>
<dbReference type="RefSeq" id="WP_101642783.1">
    <property type="nucleotide sequence ID" value="NZ_PGUY01000039.1"/>
</dbReference>
<sequence length="69" mass="8090">MATLLENLTDSLIETRHRYTLLKDNGIESMDTIYPAIPWNVELYYQLLATLPKEIVRLEQKIVNIENDL</sequence>
<keyword evidence="2" id="KW-1185">Reference proteome</keyword>
<dbReference type="AlphaFoldDB" id="A0A2N5M533"/>
<dbReference type="OrthoDB" id="2935159at2"/>
<protein>
    <submittedName>
        <fullName evidence="1">Uncharacterized protein</fullName>
    </submittedName>
</protein>
<organism evidence="1 2">
    <name type="scientific">Peribacillus deserti</name>
    <dbReference type="NCBI Taxonomy" id="673318"/>
    <lineage>
        <taxon>Bacteria</taxon>
        <taxon>Bacillati</taxon>
        <taxon>Bacillota</taxon>
        <taxon>Bacilli</taxon>
        <taxon>Bacillales</taxon>
        <taxon>Bacillaceae</taxon>
        <taxon>Peribacillus</taxon>
    </lineage>
</organism>